<evidence type="ECO:0000313" key="3">
    <source>
        <dbReference type="Proteomes" id="UP000095463"/>
    </source>
</evidence>
<gene>
    <name evidence="2" type="ORF">VW23_004840</name>
</gene>
<dbReference type="GO" id="GO:0006950">
    <property type="term" value="P:response to stress"/>
    <property type="evidence" value="ECO:0007669"/>
    <property type="project" value="TreeGrafter"/>
</dbReference>
<dbReference type="GO" id="GO:0003700">
    <property type="term" value="F:DNA-binding transcription factor activity"/>
    <property type="evidence" value="ECO:0007669"/>
    <property type="project" value="InterPro"/>
</dbReference>
<dbReference type="SMART" id="SM00347">
    <property type="entry name" value="HTH_MARR"/>
    <property type="match status" value="1"/>
</dbReference>
<proteinExistence type="predicted"/>
<dbReference type="OrthoDB" id="7774677at2"/>
<name>A0A1E5XIN2_9HYPH</name>
<dbReference type="PANTHER" id="PTHR33164">
    <property type="entry name" value="TRANSCRIPTIONAL REGULATOR, MARR FAMILY"/>
    <property type="match status" value="1"/>
</dbReference>
<sequence length="217" mass="23812">MQDDTKTDLPAICHTQGDQELIELAKQSGLSPNAAEAVAAIDAVMHKVRRSIQRRDFGRQVMAQIDPTLEVAHLDAISAIAHAPAYIEDAKVEVTVGLIAERLAVDPSRASRISAELVDRGYARRVASQQDARRICLELTPKGKRFIEAVRINKWNLFAQALGQWNERDLVAFAVLFERFSNWSTDDGGVATSAANIKRLFEESEAAASEVESAGVE</sequence>
<evidence type="ECO:0000259" key="1">
    <source>
        <dbReference type="PROSITE" id="PS50995"/>
    </source>
</evidence>
<dbReference type="Proteomes" id="UP000095463">
    <property type="component" value="Unassembled WGS sequence"/>
</dbReference>
<dbReference type="InterPro" id="IPR039422">
    <property type="entry name" value="MarR/SlyA-like"/>
</dbReference>
<dbReference type="PROSITE" id="PS50995">
    <property type="entry name" value="HTH_MARR_2"/>
    <property type="match status" value="1"/>
</dbReference>
<dbReference type="Gene3D" id="1.10.10.10">
    <property type="entry name" value="Winged helix-like DNA-binding domain superfamily/Winged helix DNA-binding domain"/>
    <property type="match status" value="1"/>
</dbReference>
<dbReference type="SUPFAM" id="SSF46785">
    <property type="entry name" value="Winged helix' DNA-binding domain"/>
    <property type="match status" value="1"/>
</dbReference>
<dbReference type="AlphaFoldDB" id="A0A1E5XIN2"/>
<dbReference type="PANTHER" id="PTHR33164:SF57">
    <property type="entry name" value="MARR-FAMILY TRANSCRIPTIONAL REGULATOR"/>
    <property type="match status" value="1"/>
</dbReference>
<dbReference type="RefSeq" id="WP_069912253.1">
    <property type="nucleotide sequence ID" value="NZ_LAJE02000377.1"/>
</dbReference>
<feature type="domain" description="HTH marR-type" evidence="1">
    <location>
        <begin position="41"/>
        <end position="182"/>
    </location>
</feature>
<dbReference type="Pfam" id="PF12802">
    <property type="entry name" value="MarR_2"/>
    <property type="match status" value="1"/>
</dbReference>
<protein>
    <submittedName>
        <fullName evidence="2">MarR family transcriptional regulator</fullName>
    </submittedName>
</protein>
<reference evidence="2 3" key="1">
    <citation type="journal article" date="2015" name="Genome Announc.">
        <title>Genome Assemblies of Three Soil-Associated Devosia species: D. insulae, D. limi, and D. soli.</title>
        <authorList>
            <person name="Hassan Y.I."/>
            <person name="Lepp D."/>
            <person name="Zhou T."/>
        </authorList>
    </citation>
    <scope>NUCLEOTIDE SEQUENCE [LARGE SCALE GENOMIC DNA]</scope>
    <source>
        <strain evidence="2 3">DS-56</strain>
    </source>
</reference>
<dbReference type="InterPro" id="IPR000835">
    <property type="entry name" value="HTH_MarR-typ"/>
</dbReference>
<keyword evidence="3" id="KW-1185">Reference proteome</keyword>
<comment type="caution">
    <text evidence="2">The sequence shown here is derived from an EMBL/GenBank/DDBJ whole genome shotgun (WGS) entry which is preliminary data.</text>
</comment>
<accession>A0A1E5XIN2</accession>
<dbReference type="InterPro" id="IPR036390">
    <property type="entry name" value="WH_DNA-bd_sf"/>
</dbReference>
<dbReference type="EMBL" id="LAJE02000377">
    <property type="protein sequence ID" value="OEO28447.1"/>
    <property type="molecule type" value="Genomic_DNA"/>
</dbReference>
<dbReference type="InterPro" id="IPR036388">
    <property type="entry name" value="WH-like_DNA-bd_sf"/>
</dbReference>
<evidence type="ECO:0000313" key="2">
    <source>
        <dbReference type="EMBL" id="OEO28447.1"/>
    </source>
</evidence>
<organism evidence="2 3">
    <name type="scientific">Devosia insulae DS-56</name>
    <dbReference type="NCBI Taxonomy" id="1116389"/>
    <lineage>
        <taxon>Bacteria</taxon>
        <taxon>Pseudomonadati</taxon>
        <taxon>Pseudomonadota</taxon>
        <taxon>Alphaproteobacteria</taxon>
        <taxon>Hyphomicrobiales</taxon>
        <taxon>Devosiaceae</taxon>
        <taxon>Devosia</taxon>
    </lineage>
</organism>